<dbReference type="PANTHER" id="PTHR46438">
    <property type="entry name" value="ALPHA/BETA-HYDROLASES SUPERFAMILY PROTEIN"/>
    <property type="match status" value="1"/>
</dbReference>
<evidence type="ECO:0000313" key="2">
    <source>
        <dbReference type="EMBL" id="MFB9757143.1"/>
    </source>
</evidence>
<dbReference type="Pfam" id="PF00561">
    <property type="entry name" value="Abhydrolase_1"/>
    <property type="match status" value="2"/>
</dbReference>
<name>A0ABV5W988_9BACI</name>
<sequence length="283" mass="32399">MKQQGQFPLPPFSIYGITVHYELYNYEPNSNKTTFVLIHGFLSSTFSYRRLIPLLAQHGAVVALDLPPFGKSDKSKDFTYSYRNMANIVVSLVEHLHLSNIILVGHSMGGQIALYISKQRPDLVDKTVLICSSGYLPKSHFSLVYSSYLPFFYLYIKNWLVRSGVLKNLLNVIHDRSLIDDEMMQGYAAPFFDERIFHALTRMIRDREGDLPSCELQQIEIPSLLIWGEEDKVVPISVGKRLHSDLKNSRFISYEKAGHLLPEEKPQHVYENIVEFAGISEAQ</sequence>
<dbReference type="PANTHER" id="PTHR46438:SF11">
    <property type="entry name" value="LIPASE-RELATED"/>
    <property type="match status" value="1"/>
</dbReference>
<dbReference type="SUPFAM" id="SSF53474">
    <property type="entry name" value="alpha/beta-Hydrolases"/>
    <property type="match status" value="1"/>
</dbReference>
<keyword evidence="3" id="KW-1185">Reference proteome</keyword>
<dbReference type="RefSeq" id="WP_379947440.1">
    <property type="nucleotide sequence ID" value="NZ_JBHMAF010000004.1"/>
</dbReference>
<organism evidence="2 3">
    <name type="scientific">Ectobacillus funiculus</name>
    <dbReference type="NCBI Taxonomy" id="137993"/>
    <lineage>
        <taxon>Bacteria</taxon>
        <taxon>Bacillati</taxon>
        <taxon>Bacillota</taxon>
        <taxon>Bacilli</taxon>
        <taxon>Bacillales</taxon>
        <taxon>Bacillaceae</taxon>
        <taxon>Ectobacillus</taxon>
    </lineage>
</organism>
<gene>
    <name evidence="2" type="ORF">ACFFMS_01045</name>
</gene>
<proteinExistence type="predicted"/>
<dbReference type="InterPro" id="IPR000639">
    <property type="entry name" value="Epox_hydrolase-like"/>
</dbReference>
<evidence type="ECO:0000313" key="3">
    <source>
        <dbReference type="Proteomes" id="UP001589609"/>
    </source>
</evidence>
<feature type="domain" description="AB hydrolase-1" evidence="1">
    <location>
        <begin position="209"/>
        <end position="266"/>
    </location>
</feature>
<comment type="caution">
    <text evidence="2">The sequence shown here is derived from an EMBL/GenBank/DDBJ whole genome shotgun (WGS) entry which is preliminary data.</text>
</comment>
<protein>
    <submittedName>
        <fullName evidence="2">Alpha/beta fold hydrolase</fullName>
    </submittedName>
</protein>
<dbReference type="InterPro" id="IPR000073">
    <property type="entry name" value="AB_hydrolase_1"/>
</dbReference>
<evidence type="ECO:0000259" key="1">
    <source>
        <dbReference type="Pfam" id="PF00561"/>
    </source>
</evidence>
<dbReference type="PRINTS" id="PR00412">
    <property type="entry name" value="EPOXHYDRLASE"/>
</dbReference>
<dbReference type="Proteomes" id="UP001589609">
    <property type="component" value="Unassembled WGS sequence"/>
</dbReference>
<reference evidence="2 3" key="1">
    <citation type="submission" date="2024-09" db="EMBL/GenBank/DDBJ databases">
        <authorList>
            <person name="Sun Q."/>
            <person name="Mori K."/>
        </authorList>
    </citation>
    <scope>NUCLEOTIDE SEQUENCE [LARGE SCALE GENOMIC DNA]</scope>
    <source>
        <strain evidence="2 3">JCM 11201</strain>
    </source>
</reference>
<keyword evidence="2" id="KW-0378">Hydrolase</keyword>
<dbReference type="InterPro" id="IPR029058">
    <property type="entry name" value="AB_hydrolase_fold"/>
</dbReference>
<dbReference type="GO" id="GO:0016787">
    <property type="term" value="F:hydrolase activity"/>
    <property type="evidence" value="ECO:0007669"/>
    <property type="project" value="UniProtKB-KW"/>
</dbReference>
<accession>A0ABV5W988</accession>
<feature type="domain" description="AB hydrolase-1" evidence="1">
    <location>
        <begin position="34"/>
        <end position="137"/>
    </location>
</feature>
<dbReference type="Gene3D" id="3.40.50.1820">
    <property type="entry name" value="alpha/beta hydrolase"/>
    <property type="match status" value="1"/>
</dbReference>
<dbReference type="PRINTS" id="PR00111">
    <property type="entry name" value="ABHYDROLASE"/>
</dbReference>
<dbReference type="EMBL" id="JBHMAF010000004">
    <property type="protein sequence ID" value="MFB9757143.1"/>
    <property type="molecule type" value="Genomic_DNA"/>
</dbReference>